<accession>A0ABY7WYR0</accession>
<dbReference type="Proteomes" id="UP001213680">
    <property type="component" value="Chromosome"/>
</dbReference>
<gene>
    <name evidence="1" type="ORF">PTI97_00315</name>
</gene>
<evidence type="ECO:0000313" key="2">
    <source>
        <dbReference type="Proteomes" id="UP001213680"/>
    </source>
</evidence>
<sequence>MKKKRKANWVYQLRRLAVFLVPLGFAVWFWPQESTPTTQLKSEQASISEEIYTIEERTPIEEDGVTRYEYDVVVHGERSTDELQSISHDVIDDVQQSDQFQAALLRFYDDAAYIGTEPPLGEAVFAPEGDYALADWVKPGQIDDMIFGWQLREKEWTTKLTDKEIQIWRSWQDQYTEQNPDDPDAKAKVTRVIATEYELDPKVVQQIVLKQHVWAAL</sequence>
<proteinExistence type="predicted"/>
<dbReference type="RefSeq" id="WP_274356876.1">
    <property type="nucleotide sequence ID" value="NZ_CP118099.1"/>
</dbReference>
<evidence type="ECO:0000313" key="1">
    <source>
        <dbReference type="EMBL" id="WDH76012.1"/>
    </source>
</evidence>
<keyword evidence="2" id="KW-1185">Reference proteome</keyword>
<dbReference type="EMBL" id="CP118099">
    <property type="protein sequence ID" value="WDH76012.1"/>
    <property type="molecule type" value="Genomic_DNA"/>
</dbReference>
<reference evidence="1 2" key="1">
    <citation type="submission" date="2023-02" db="EMBL/GenBank/DDBJ databases">
        <title>A bacterium isolated from plastisphere.</title>
        <authorList>
            <person name="Sun Y."/>
        </authorList>
    </citation>
    <scope>NUCLEOTIDE SEQUENCE [LARGE SCALE GENOMIC DNA]</scope>
    <source>
        <strain evidence="2">a-1</strain>
    </source>
</reference>
<organism evidence="1 2">
    <name type="scientific">Exiguobacterium marinum</name>
    <dbReference type="NCBI Taxonomy" id="273528"/>
    <lineage>
        <taxon>Bacteria</taxon>
        <taxon>Bacillati</taxon>
        <taxon>Bacillota</taxon>
        <taxon>Bacilli</taxon>
        <taxon>Bacillales</taxon>
        <taxon>Bacillales Family XII. Incertae Sedis</taxon>
        <taxon>Exiguobacterium</taxon>
    </lineage>
</organism>
<protein>
    <submittedName>
        <fullName evidence="1">Uncharacterized protein</fullName>
    </submittedName>
</protein>
<name>A0ABY7WYR0_9BACL</name>